<dbReference type="InterPro" id="IPR018968">
    <property type="entry name" value="Phasin"/>
</dbReference>
<evidence type="ECO:0000259" key="1">
    <source>
        <dbReference type="Pfam" id="PF09361"/>
    </source>
</evidence>
<evidence type="ECO:0000313" key="3">
    <source>
        <dbReference type="Proteomes" id="UP000254512"/>
    </source>
</evidence>
<reference evidence="2 3" key="1">
    <citation type="submission" date="2018-06" db="EMBL/GenBank/DDBJ databases">
        <authorList>
            <consortium name="Pathogen Informatics"/>
            <person name="Doyle S."/>
        </authorList>
    </citation>
    <scope>NUCLEOTIDE SEQUENCE [LARGE SCALE GENOMIC DNA]</scope>
    <source>
        <strain evidence="2 3">NCTC11645</strain>
    </source>
</reference>
<dbReference type="EMBL" id="UGHD01000002">
    <property type="protein sequence ID" value="STO56608.1"/>
    <property type="molecule type" value="Genomic_DNA"/>
</dbReference>
<name>A0A377HK45_GRIHO</name>
<dbReference type="GeneID" id="58895498"/>
<organism evidence="2 3">
    <name type="scientific">Grimontia hollisae</name>
    <name type="common">Vibrio hollisae</name>
    <dbReference type="NCBI Taxonomy" id="673"/>
    <lineage>
        <taxon>Bacteria</taxon>
        <taxon>Pseudomonadati</taxon>
        <taxon>Pseudomonadota</taxon>
        <taxon>Gammaproteobacteria</taxon>
        <taxon>Vibrionales</taxon>
        <taxon>Vibrionaceae</taxon>
        <taxon>Grimontia</taxon>
    </lineage>
</organism>
<sequence length="115" mass="12711">MYTDMFKAFSEQTEKTLAPYIKFNKLVAKNVETLTELQLSAVKTYSEMGLAQVKAASEVTDVTSMTAYSSQQLAALTKLSQQMMDDSAKLQSIAKEFKDDLEQLTAENLKAGQPA</sequence>
<dbReference type="InterPro" id="IPR014176">
    <property type="entry name" value="Phasin_subfam-3"/>
</dbReference>
<dbReference type="KEGG" id="gho:AL542_06225"/>
<dbReference type="Pfam" id="PF09361">
    <property type="entry name" value="Phasin_2"/>
    <property type="match status" value="1"/>
</dbReference>
<dbReference type="NCBIfam" id="TIGR02809">
    <property type="entry name" value="phasin_3"/>
    <property type="match status" value="1"/>
</dbReference>
<dbReference type="Proteomes" id="UP000254512">
    <property type="component" value="Unassembled WGS sequence"/>
</dbReference>
<protein>
    <submittedName>
        <fullName evidence="2">Phasin family protein</fullName>
    </submittedName>
</protein>
<dbReference type="STRING" id="673.AL542_06225"/>
<accession>A0A377HK45</accession>
<gene>
    <name evidence="2" type="ORF">NCTC11645_00972</name>
</gene>
<feature type="domain" description="Phasin" evidence="1">
    <location>
        <begin position="8"/>
        <end position="108"/>
    </location>
</feature>
<evidence type="ECO:0000313" key="2">
    <source>
        <dbReference type="EMBL" id="STO56608.1"/>
    </source>
</evidence>
<proteinExistence type="predicted"/>
<dbReference type="AlphaFoldDB" id="A0A377HK45"/>
<dbReference type="RefSeq" id="WP_005506969.1">
    <property type="nucleotide sequence ID" value="NZ_CABMOB010000001.1"/>
</dbReference>